<feature type="binding site" evidence="1">
    <location>
        <position position="193"/>
    </location>
    <ligand>
        <name>UDP-N-acetyl-alpha-D-glucosamine</name>
        <dbReference type="ChEBI" id="CHEBI:57705"/>
    </ligand>
</feature>
<dbReference type="Gene3D" id="3.40.50.2000">
    <property type="entry name" value="Glycogen Phosphorylase B"/>
    <property type="match status" value="2"/>
</dbReference>
<protein>
    <recommendedName>
        <fullName evidence="1">UDP-N-acetylglucosamine--N-acetylmuramyl-(pentapeptide) pyrophosphoryl-undecaprenol N-acetylglucosamine transferase</fullName>
        <ecNumber evidence="1">2.4.1.227</ecNumber>
    </recommendedName>
    <alternativeName>
        <fullName evidence="1">Undecaprenyl-PP-MurNAc-pentapeptide-UDPGlcNAc GlcNAc transferase</fullName>
    </alternativeName>
</protein>
<keyword evidence="1" id="KW-0961">Cell wall biogenesis/degradation</keyword>
<dbReference type="RefSeq" id="WP_028385738.1">
    <property type="nucleotide sequence ID" value="NZ_CAAAHN010000006.1"/>
</dbReference>
<dbReference type="NCBIfam" id="NF009102">
    <property type="entry name" value="PRK12446.1"/>
    <property type="match status" value="1"/>
</dbReference>
<dbReference type="PANTHER" id="PTHR21015">
    <property type="entry name" value="UDP-N-ACETYLGLUCOSAMINE--N-ACETYLMURAMYL-(PENTAPEPTIDE) PYROPHOSPHORYL-UNDECAPRENOL N-ACETYLGLUCOSAMINE TRANSFERASE 1"/>
    <property type="match status" value="1"/>
</dbReference>
<gene>
    <name evidence="1 2" type="primary">murG</name>
    <name evidence="2" type="ORF">Lgee_1583</name>
</gene>
<organism evidence="2 3">
    <name type="scientific">Legionella geestiana</name>
    <dbReference type="NCBI Taxonomy" id="45065"/>
    <lineage>
        <taxon>Bacteria</taxon>
        <taxon>Pseudomonadati</taxon>
        <taxon>Pseudomonadota</taxon>
        <taxon>Gammaproteobacteria</taxon>
        <taxon>Legionellales</taxon>
        <taxon>Legionellaceae</taxon>
        <taxon>Legionella</taxon>
    </lineage>
</organism>
<evidence type="ECO:0000313" key="3">
    <source>
        <dbReference type="Proteomes" id="UP000054785"/>
    </source>
</evidence>
<dbReference type="SUPFAM" id="SSF53756">
    <property type="entry name" value="UDP-Glycosyltransferase/glycogen phosphorylase"/>
    <property type="match status" value="1"/>
</dbReference>
<dbReference type="Proteomes" id="UP000054785">
    <property type="component" value="Unassembled WGS sequence"/>
</dbReference>
<evidence type="ECO:0000313" key="2">
    <source>
        <dbReference type="EMBL" id="KTC98506.1"/>
    </source>
</evidence>
<keyword evidence="1" id="KW-0133">Cell shape</keyword>
<dbReference type="GO" id="GO:0071555">
    <property type="term" value="P:cell wall organization"/>
    <property type="evidence" value="ECO:0007669"/>
    <property type="project" value="UniProtKB-KW"/>
</dbReference>
<dbReference type="GO" id="GO:0005975">
    <property type="term" value="P:carbohydrate metabolic process"/>
    <property type="evidence" value="ECO:0007669"/>
    <property type="project" value="InterPro"/>
</dbReference>
<comment type="subcellular location">
    <subcellularLocation>
        <location evidence="1">Cell membrane</location>
        <topology evidence="1">Peripheral membrane protein</topology>
        <orientation evidence="1">Cytoplasmic side</orientation>
    </subcellularLocation>
</comment>
<proteinExistence type="inferred from homology"/>
<keyword evidence="1 2" id="KW-0808">Transferase</keyword>
<feature type="binding site" evidence="1">
    <location>
        <position position="288"/>
    </location>
    <ligand>
        <name>UDP-N-acetyl-alpha-D-glucosamine</name>
        <dbReference type="ChEBI" id="CHEBI:57705"/>
    </ligand>
</feature>
<dbReference type="GO" id="GO:0051301">
    <property type="term" value="P:cell division"/>
    <property type="evidence" value="ECO:0007669"/>
    <property type="project" value="UniProtKB-KW"/>
</dbReference>
<keyword evidence="1" id="KW-0131">Cell cycle</keyword>
<dbReference type="Pfam" id="PF03033">
    <property type="entry name" value="Glyco_transf_28"/>
    <property type="match status" value="1"/>
</dbReference>
<evidence type="ECO:0000256" key="1">
    <source>
        <dbReference type="HAMAP-Rule" id="MF_00033"/>
    </source>
</evidence>
<dbReference type="PANTHER" id="PTHR21015:SF27">
    <property type="entry name" value="UDP-N-ACETYLGLUCOSAMINE--N-ACETYLMURAMYL-(PENTAPEPTIDE) PYROPHOSPHORYL-UNDECAPRENOL N-ACETYLGLUCOSAMINE TRANSFERASE"/>
    <property type="match status" value="1"/>
</dbReference>
<comment type="pathway">
    <text evidence="1">Cell wall biogenesis; peptidoglycan biosynthesis.</text>
</comment>
<dbReference type="Pfam" id="PF04101">
    <property type="entry name" value="Glyco_tran_28_C"/>
    <property type="match status" value="1"/>
</dbReference>
<dbReference type="EMBL" id="LNYC01000063">
    <property type="protein sequence ID" value="KTC98506.1"/>
    <property type="molecule type" value="Genomic_DNA"/>
</dbReference>
<dbReference type="InterPro" id="IPR004276">
    <property type="entry name" value="GlycoTrans_28_N"/>
</dbReference>
<dbReference type="GO" id="GO:0008360">
    <property type="term" value="P:regulation of cell shape"/>
    <property type="evidence" value="ECO:0007669"/>
    <property type="project" value="UniProtKB-KW"/>
</dbReference>
<keyword evidence="1 2" id="KW-0328">Glycosyltransferase</keyword>
<feature type="binding site" evidence="1">
    <location>
        <position position="163"/>
    </location>
    <ligand>
        <name>UDP-N-acetyl-alpha-D-glucosamine</name>
        <dbReference type="ChEBI" id="CHEBI:57705"/>
    </ligand>
</feature>
<keyword evidence="3" id="KW-1185">Reference proteome</keyword>
<dbReference type="GO" id="GO:0005886">
    <property type="term" value="C:plasma membrane"/>
    <property type="evidence" value="ECO:0007669"/>
    <property type="project" value="UniProtKB-SubCell"/>
</dbReference>
<dbReference type="InterPro" id="IPR006009">
    <property type="entry name" value="GlcNAc_MurG"/>
</dbReference>
<dbReference type="EC" id="2.4.1.227" evidence="1"/>
<comment type="catalytic activity">
    <reaction evidence="1">
        <text>di-trans,octa-cis-undecaprenyl diphospho-N-acetyl-alpha-D-muramoyl-L-alanyl-D-glutamyl-meso-2,6-diaminopimeloyl-D-alanyl-D-alanine + UDP-N-acetyl-alpha-D-glucosamine = di-trans,octa-cis-undecaprenyl diphospho-[N-acetyl-alpha-D-glucosaminyl-(1-&gt;4)]-N-acetyl-alpha-D-muramoyl-L-alanyl-D-glutamyl-meso-2,6-diaminopimeloyl-D-alanyl-D-alanine + UDP + H(+)</text>
        <dbReference type="Rhea" id="RHEA:31227"/>
        <dbReference type="ChEBI" id="CHEBI:15378"/>
        <dbReference type="ChEBI" id="CHEBI:57705"/>
        <dbReference type="ChEBI" id="CHEBI:58223"/>
        <dbReference type="ChEBI" id="CHEBI:61387"/>
        <dbReference type="ChEBI" id="CHEBI:61388"/>
        <dbReference type="EC" id="2.4.1.227"/>
    </reaction>
</comment>
<dbReference type="STRING" id="45065.Lgee_1583"/>
<keyword evidence="1" id="KW-1003">Cell membrane</keyword>
<reference evidence="2 3" key="1">
    <citation type="submission" date="2015-11" db="EMBL/GenBank/DDBJ databases">
        <title>Genomic analysis of 38 Legionella species identifies large and diverse effector repertoires.</title>
        <authorList>
            <person name="Burstein D."/>
            <person name="Amaro F."/>
            <person name="Zusman T."/>
            <person name="Lifshitz Z."/>
            <person name="Cohen O."/>
            <person name="Gilbert J.A."/>
            <person name="Pupko T."/>
            <person name="Shuman H.A."/>
            <person name="Segal G."/>
        </authorList>
    </citation>
    <scope>NUCLEOTIDE SEQUENCE [LARGE SCALE GENOMIC DNA]</scope>
    <source>
        <strain evidence="2 3">ATCC 49504</strain>
    </source>
</reference>
<dbReference type="UniPathway" id="UPA00219"/>
<dbReference type="AlphaFoldDB" id="A0A0W0TT17"/>
<dbReference type="InterPro" id="IPR007235">
    <property type="entry name" value="Glyco_trans_28_C"/>
</dbReference>
<keyword evidence="1" id="KW-0573">Peptidoglycan synthesis</keyword>
<dbReference type="PATRIC" id="fig|45065.4.peg.1719"/>
<dbReference type="OrthoDB" id="9808936at2"/>
<dbReference type="GO" id="GO:0050511">
    <property type="term" value="F:undecaprenyldiphospho-muramoylpentapeptide beta-N-acetylglucosaminyltransferase activity"/>
    <property type="evidence" value="ECO:0007669"/>
    <property type="project" value="UniProtKB-UniRule"/>
</dbReference>
<accession>A0A0W0TT17</accession>
<comment type="caution">
    <text evidence="1">Lacks conserved residue(s) required for the propagation of feature annotation.</text>
</comment>
<comment type="function">
    <text evidence="1">Cell wall formation. Catalyzes the transfer of a GlcNAc subunit on undecaprenyl-pyrophosphoryl-MurNAc-pentapeptide (lipid intermediate I) to form undecaprenyl-pyrophosphoryl-MurNAc-(pentapeptide)GlcNAc (lipid intermediate II).</text>
</comment>
<keyword evidence="1" id="KW-0132">Cell division</keyword>
<feature type="binding site" evidence="1">
    <location>
        <begin position="12"/>
        <end position="14"/>
    </location>
    <ligand>
        <name>UDP-N-acetyl-alpha-D-glucosamine</name>
        <dbReference type="ChEBI" id="CHEBI:57705"/>
    </ligand>
</feature>
<dbReference type="GO" id="GO:0009252">
    <property type="term" value="P:peptidoglycan biosynthetic process"/>
    <property type="evidence" value="ECO:0007669"/>
    <property type="project" value="UniProtKB-UniRule"/>
</dbReference>
<comment type="caution">
    <text evidence="2">The sequence shown here is derived from an EMBL/GenBank/DDBJ whole genome shotgun (WGS) entry which is preliminary data.</text>
</comment>
<name>A0A0W0TT17_9GAMM</name>
<sequence length="352" mass="37866">MKKCIVFTGGGTAGHVTPNLALMAHFQQEGWEMHYIGAETGVEKELVASSGVHWHAVQCGKLRRYFSWKNFTDPFRILTGLLQSLWILNRVKPDIVFSKGGFVAVPVVVAAFLLRIPVVAHESDMTPGLANRLCLPFVDTLCVNFTATKVTHRKMRVTGLPLRAELFQGSAQKGLEIAGFTSDLPCLLVMGGSLGSRALNAAVREALPTLLTSFQVIHLCGRGNLDASLADTPGYCQLEYASDTLPHLFAATSLVVSRAGANTLSELLALEKIHVLVPLSIKASRGDQIQNAAWSRGMGASVVIEEESLTPDTLNAAVADAWSRREVLIDNIRAIGAANGTDAVAKVILEKV</sequence>
<dbReference type="HAMAP" id="MF_00033">
    <property type="entry name" value="MurG"/>
    <property type="match status" value="1"/>
</dbReference>
<dbReference type="CDD" id="cd03785">
    <property type="entry name" value="GT28_MurG"/>
    <property type="match status" value="1"/>
</dbReference>
<comment type="similarity">
    <text evidence="1">Belongs to the glycosyltransferase 28 family. MurG subfamily.</text>
</comment>
<keyword evidence="1" id="KW-0472">Membrane</keyword>